<sequence length="117" mass="13223">MEQANRDPALDKRFIVLGYVLMASGVFTMWLGSLAGAVVGYLLITPDRGWADSHYRVMIRTFWIGALYLFLGSLFWPLGVGAVVLFLIPVWVIARAIRGYLRSKDGDPYPEQKTWLV</sequence>
<gene>
    <name evidence="2" type="ORF">SAMN02745129_2499</name>
</gene>
<name>A0A1M5UC59_9GAMM</name>
<accession>A0A1M5UC59</accession>
<keyword evidence="1" id="KW-0812">Transmembrane</keyword>
<organism evidence="2 3">
    <name type="scientific">Ferrimonas marina</name>
    <dbReference type="NCBI Taxonomy" id="299255"/>
    <lineage>
        <taxon>Bacteria</taxon>
        <taxon>Pseudomonadati</taxon>
        <taxon>Pseudomonadota</taxon>
        <taxon>Gammaproteobacteria</taxon>
        <taxon>Alteromonadales</taxon>
        <taxon>Ferrimonadaceae</taxon>
        <taxon>Ferrimonas</taxon>
    </lineage>
</organism>
<feature type="transmembrane region" description="Helical" evidence="1">
    <location>
        <begin position="64"/>
        <end position="94"/>
    </location>
</feature>
<proteinExistence type="predicted"/>
<reference evidence="2 3" key="1">
    <citation type="submission" date="2016-11" db="EMBL/GenBank/DDBJ databases">
        <authorList>
            <person name="Jaros S."/>
            <person name="Januszkiewicz K."/>
            <person name="Wedrychowicz H."/>
        </authorList>
    </citation>
    <scope>NUCLEOTIDE SEQUENCE [LARGE SCALE GENOMIC DNA]</scope>
    <source>
        <strain evidence="2 3">DSM 16917</strain>
    </source>
</reference>
<keyword evidence="1" id="KW-0472">Membrane</keyword>
<dbReference type="STRING" id="299255.SAMN02745129_2499"/>
<keyword evidence="3" id="KW-1185">Reference proteome</keyword>
<dbReference type="AlphaFoldDB" id="A0A1M5UC59"/>
<dbReference type="OrthoDB" id="5405464at2"/>
<evidence type="ECO:0000256" key="1">
    <source>
        <dbReference type="SAM" id="Phobius"/>
    </source>
</evidence>
<feature type="transmembrane region" description="Helical" evidence="1">
    <location>
        <begin position="16"/>
        <end position="44"/>
    </location>
</feature>
<dbReference type="Proteomes" id="UP000184268">
    <property type="component" value="Unassembled WGS sequence"/>
</dbReference>
<protein>
    <submittedName>
        <fullName evidence="2">Uncharacterized membrane protein</fullName>
    </submittedName>
</protein>
<dbReference type="RefSeq" id="WP_067655350.1">
    <property type="nucleotide sequence ID" value="NZ_FQXG01000003.1"/>
</dbReference>
<keyword evidence="1" id="KW-1133">Transmembrane helix</keyword>
<dbReference type="EMBL" id="FQXG01000003">
    <property type="protein sequence ID" value="SHH60602.1"/>
    <property type="molecule type" value="Genomic_DNA"/>
</dbReference>
<evidence type="ECO:0000313" key="3">
    <source>
        <dbReference type="Proteomes" id="UP000184268"/>
    </source>
</evidence>
<evidence type="ECO:0000313" key="2">
    <source>
        <dbReference type="EMBL" id="SHH60602.1"/>
    </source>
</evidence>